<feature type="domain" description="L,D-TPase catalytic" evidence="8">
    <location>
        <begin position="94"/>
        <end position="225"/>
    </location>
</feature>
<evidence type="ECO:0000256" key="1">
    <source>
        <dbReference type="ARBA" id="ARBA00004752"/>
    </source>
</evidence>
<dbReference type="GO" id="GO:0009252">
    <property type="term" value="P:peptidoglycan biosynthetic process"/>
    <property type="evidence" value="ECO:0007669"/>
    <property type="project" value="UniProtKB-UniPathway"/>
</dbReference>
<evidence type="ECO:0000256" key="4">
    <source>
        <dbReference type="ARBA" id="ARBA00022960"/>
    </source>
</evidence>
<feature type="active site" description="Nucleophile" evidence="7">
    <location>
        <position position="197"/>
    </location>
</feature>
<gene>
    <name evidence="9" type="ORF">HELGO_WM13435</name>
</gene>
<accession>A0A6S6SV05</accession>
<dbReference type="AlphaFoldDB" id="A0A6S6SV05"/>
<evidence type="ECO:0000256" key="6">
    <source>
        <dbReference type="ARBA" id="ARBA00023316"/>
    </source>
</evidence>
<evidence type="ECO:0000256" key="2">
    <source>
        <dbReference type="ARBA" id="ARBA00005992"/>
    </source>
</evidence>
<dbReference type="Pfam" id="PF03734">
    <property type="entry name" value="YkuD"/>
    <property type="match status" value="1"/>
</dbReference>
<dbReference type="GO" id="GO:0004180">
    <property type="term" value="F:carboxypeptidase activity"/>
    <property type="evidence" value="ECO:0007669"/>
    <property type="project" value="UniProtKB-ARBA"/>
</dbReference>
<dbReference type="PANTHER" id="PTHR36699:SF1">
    <property type="entry name" value="L,D-TRANSPEPTIDASE YAFK-RELATED"/>
    <property type="match status" value="1"/>
</dbReference>
<sequence>MLLLSIFLGLFYFYGKKIWYPYYKKYSYQEPLIPQPITPCEECTLTHVGPLQPTVIYKECPEPKVTPPEEILTSKQKLNRHLADSNFVTYPKNLTLIGLKHEKVLEVWTKKNGKNIHLVNYPFTAFSGILGPKFKEGDYQIPEGIYGISYLNPNSKYHLSMRVNYPNAFDKKMARQEKRTNLGGDIMIHGSNVTVGCIPIGDDKIEELYFLAEKVGIRNIKVILAPVDFRRMEVKITKKNKRPWLKDLYAQIKKEMKPFISK</sequence>
<keyword evidence="4 7" id="KW-0133">Cell shape</keyword>
<evidence type="ECO:0000256" key="5">
    <source>
        <dbReference type="ARBA" id="ARBA00022984"/>
    </source>
</evidence>
<protein>
    <submittedName>
        <fullName evidence="9">Inner membrane protein</fullName>
    </submittedName>
</protein>
<dbReference type="InterPro" id="IPR038063">
    <property type="entry name" value="Transpep_catalytic_dom"/>
</dbReference>
<dbReference type="EMBL" id="CACVAU010000028">
    <property type="protein sequence ID" value="CAA6808426.1"/>
    <property type="molecule type" value="Genomic_DNA"/>
</dbReference>
<proteinExistence type="inferred from homology"/>
<dbReference type="GO" id="GO:0071555">
    <property type="term" value="P:cell wall organization"/>
    <property type="evidence" value="ECO:0007669"/>
    <property type="project" value="UniProtKB-UniRule"/>
</dbReference>
<comment type="similarity">
    <text evidence="2">Belongs to the YkuD family.</text>
</comment>
<keyword evidence="5 7" id="KW-0573">Peptidoglycan synthesis</keyword>
<evidence type="ECO:0000259" key="8">
    <source>
        <dbReference type="PROSITE" id="PS52029"/>
    </source>
</evidence>
<keyword evidence="3" id="KW-0808">Transferase</keyword>
<dbReference type="CDD" id="cd16913">
    <property type="entry name" value="YkuD_like"/>
    <property type="match status" value="1"/>
</dbReference>
<dbReference type="GO" id="GO:0016740">
    <property type="term" value="F:transferase activity"/>
    <property type="evidence" value="ECO:0007669"/>
    <property type="project" value="UniProtKB-KW"/>
</dbReference>
<evidence type="ECO:0000256" key="3">
    <source>
        <dbReference type="ARBA" id="ARBA00022679"/>
    </source>
</evidence>
<name>A0A6S6SV05_9BACT</name>
<comment type="pathway">
    <text evidence="1 7">Cell wall biogenesis; peptidoglycan biosynthesis.</text>
</comment>
<dbReference type="PANTHER" id="PTHR36699">
    <property type="entry name" value="LD-TRANSPEPTIDASE"/>
    <property type="match status" value="1"/>
</dbReference>
<organism evidence="9">
    <name type="scientific">uncultured Sulfurovum sp</name>
    <dbReference type="NCBI Taxonomy" id="269237"/>
    <lineage>
        <taxon>Bacteria</taxon>
        <taxon>Pseudomonadati</taxon>
        <taxon>Campylobacterota</taxon>
        <taxon>Epsilonproteobacteria</taxon>
        <taxon>Campylobacterales</taxon>
        <taxon>Sulfurovaceae</taxon>
        <taxon>Sulfurovum</taxon>
        <taxon>environmental samples</taxon>
    </lineage>
</organism>
<dbReference type="SUPFAM" id="SSF141523">
    <property type="entry name" value="L,D-transpeptidase catalytic domain-like"/>
    <property type="match status" value="1"/>
</dbReference>
<reference evidence="9" key="1">
    <citation type="submission" date="2020-01" db="EMBL/GenBank/DDBJ databases">
        <authorList>
            <person name="Meier V. D."/>
            <person name="Meier V D."/>
        </authorList>
    </citation>
    <scope>NUCLEOTIDE SEQUENCE</scope>
    <source>
        <strain evidence="9">HLG_WM_MAG_05</strain>
    </source>
</reference>
<dbReference type="GO" id="GO:0008360">
    <property type="term" value="P:regulation of cell shape"/>
    <property type="evidence" value="ECO:0007669"/>
    <property type="project" value="UniProtKB-UniRule"/>
</dbReference>
<dbReference type="UniPathway" id="UPA00219"/>
<dbReference type="PROSITE" id="PS52029">
    <property type="entry name" value="LD_TPASE"/>
    <property type="match status" value="1"/>
</dbReference>
<keyword evidence="6 7" id="KW-0961">Cell wall biogenesis/degradation</keyword>
<dbReference type="InterPro" id="IPR005490">
    <property type="entry name" value="LD_TPept_cat_dom"/>
</dbReference>
<evidence type="ECO:0000256" key="7">
    <source>
        <dbReference type="PROSITE-ProRule" id="PRU01373"/>
    </source>
</evidence>
<evidence type="ECO:0000313" key="9">
    <source>
        <dbReference type="EMBL" id="CAA6808426.1"/>
    </source>
</evidence>
<feature type="active site" description="Proton donor/acceptor" evidence="7">
    <location>
        <position position="189"/>
    </location>
</feature>